<dbReference type="Gene3D" id="3.20.20.370">
    <property type="entry name" value="Glycoside hydrolase/deacetylase"/>
    <property type="match status" value="1"/>
</dbReference>
<dbReference type="Proteomes" id="UP000011747">
    <property type="component" value="Unassembled WGS sequence"/>
</dbReference>
<comment type="caution">
    <text evidence="3">The sequence shown here is derived from an EMBL/GenBank/DDBJ whole genome shotgun (WGS) entry which is preliminary data.</text>
</comment>
<accession>G9QN51</accession>
<reference evidence="3 4" key="1">
    <citation type="submission" date="2011-09" db="EMBL/GenBank/DDBJ databases">
        <title>The Genome Sequence of Bacillus smithii 7_3_47FAA.</title>
        <authorList>
            <consortium name="The Broad Institute Genome Sequencing Platform"/>
            <person name="Earl A."/>
            <person name="Ward D."/>
            <person name="Feldgarden M."/>
            <person name="Gevers D."/>
            <person name="Daigneault M."/>
            <person name="Strauss J."/>
            <person name="Allen-Vercoe E."/>
            <person name="Young S.K."/>
            <person name="Zeng Q."/>
            <person name="Gargeya S."/>
            <person name="Fitzgerald M."/>
            <person name="Haas B."/>
            <person name="Abouelleil A."/>
            <person name="Alvarado L."/>
            <person name="Arachchi H.M."/>
            <person name="Berlin A."/>
            <person name="Brown A."/>
            <person name="Chapman S.B."/>
            <person name="Chen Z."/>
            <person name="Dunbar C."/>
            <person name="Freedman E."/>
            <person name="Gearin G."/>
            <person name="Goldberg J."/>
            <person name="Griggs A."/>
            <person name="Gujja S."/>
            <person name="Heiman D."/>
            <person name="Howarth C."/>
            <person name="Larson L."/>
            <person name="Lui A."/>
            <person name="MacDonald P.J.P."/>
            <person name="Montmayeur A."/>
            <person name="Murphy C."/>
            <person name="Neiman D."/>
            <person name="Pearson M."/>
            <person name="Priest M."/>
            <person name="Roberts A."/>
            <person name="Saif S."/>
            <person name="Shea T."/>
            <person name="Shenoy N."/>
            <person name="Sisk P."/>
            <person name="Stolte C."/>
            <person name="Sykes S."/>
            <person name="Wortman J."/>
            <person name="Nusbaum C."/>
            <person name="Birren B."/>
        </authorList>
    </citation>
    <scope>NUCLEOTIDE SEQUENCE [LARGE SCALE GENOMIC DNA]</scope>
    <source>
        <strain evidence="3 4">7_3_47FAA</strain>
    </source>
</reference>
<feature type="domain" description="NodB homology" evidence="2">
    <location>
        <begin position="54"/>
        <end position="235"/>
    </location>
</feature>
<dbReference type="RefSeq" id="WP_003354736.1">
    <property type="nucleotide sequence ID" value="NZ_JH414758.1"/>
</dbReference>
<sequence length="249" mass="28247">MNFWYVIKDKRVKQTLLIVIISFFTALLLFTQNILHIPVLAGKEGPQAIYRGEKGIALTFDIGWGDERAEPIINALIKNKVKAATFFLSGSWAERHPDLVKKIADHGYEIGMLGYSYKDYTALEDEELKKEFLKTKETFKKLQLKNVHLFRTPTGHFDKRVIKTADQFGFTIVHWSVNSEDWKNPGVDHIVKNVSKAKNGDIILLHASDSAKQTKKALPLILKTLQHKGKFVTISEMIANGNVDTTLIP</sequence>
<dbReference type="GO" id="GO:0005975">
    <property type="term" value="P:carbohydrate metabolic process"/>
    <property type="evidence" value="ECO:0007669"/>
    <property type="project" value="InterPro"/>
</dbReference>
<gene>
    <name evidence="3" type="ORF">HMPREF1015_02823</name>
</gene>
<dbReference type="PANTHER" id="PTHR10587:SF128">
    <property type="entry name" value="POLYSACCHARIDE DEACETYLASE PDAB-RELATED"/>
    <property type="match status" value="1"/>
</dbReference>
<dbReference type="PROSITE" id="PS51677">
    <property type="entry name" value="NODB"/>
    <property type="match status" value="1"/>
</dbReference>
<evidence type="ECO:0000313" key="4">
    <source>
        <dbReference type="Proteomes" id="UP000011747"/>
    </source>
</evidence>
<keyword evidence="4" id="KW-1185">Reference proteome</keyword>
<dbReference type="EMBL" id="ACWF01000127">
    <property type="protein sequence ID" value="EHL76469.1"/>
    <property type="molecule type" value="Genomic_DNA"/>
</dbReference>
<dbReference type="InterPro" id="IPR014132">
    <property type="entry name" value="PdaB-like"/>
</dbReference>
<protein>
    <submittedName>
        <fullName evidence="3">Polysaccharide deacetylase family sporulation protein PdaB</fullName>
    </submittedName>
</protein>
<feature type="transmembrane region" description="Helical" evidence="1">
    <location>
        <begin position="12"/>
        <end position="30"/>
    </location>
</feature>
<keyword evidence="1" id="KW-0472">Membrane</keyword>
<dbReference type="HOGENOM" id="CLU_021264_0_2_9"/>
<dbReference type="Pfam" id="PF01522">
    <property type="entry name" value="Polysacc_deac_1"/>
    <property type="match status" value="1"/>
</dbReference>
<dbReference type="PANTHER" id="PTHR10587">
    <property type="entry name" value="GLYCOSYL TRANSFERASE-RELATED"/>
    <property type="match status" value="1"/>
</dbReference>
<dbReference type="GO" id="GO:0016810">
    <property type="term" value="F:hydrolase activity, acting on carbon-nitrogen (but not peptide) bonds"/>
    <property type="evidence" value="ECO:0007669"/>
    <property type="project" value="InterPro"/>
</dbReference>
<evidence type="ECO:0000259" key="2">
    <source>
        <dbReference type="PROSITE" id="PS51677"/>
    </source>
</evidence>
<organism evidence="3 4">
    <name type="scientific">Bacillus smithii 7_3_47FAA</name>
    <dbReference type="NCBI Taxonomy" id="665952"/>
    <lineage>
        <taxon>Bacteria</taxon>
        <taxon>Bacillati</taxon>
        <taxon>Bacillota</taxon>
        <taxon>Bacilli</taxon>
        <taxon>Bacillales</taxon>
        <taxon>Bacillaceae</taxon>
        <taxon>Bacillus</taxon>
    </lineage>
</organism>
<dbReference type="SUPFAM" id="SSF88713">
    <property type="entry name" value="Glycoside hydrolase/deacetylase"/>
    <property type="match status" value="1"/>
</dbReference>
<dbReference type="InterPro" id="IPR050248">
    <property type="entry name" value="Polysacc_deacetylase_ArnD"/>
</dbReference>
<keyword evidence="1" id="KW-0812">Transmembrane</keyword>
<name>G9QN51_9BACI</name>
<keyword evidence="1" id="KW-1133">Transmembrane helix</keyword>
<proteinExistence type="predicted"/>
<dbReference type="GO" id="GO:0016020">
    <property type="term" value="C:membrane"/>
    <property type="evidence" value="ECO:0007669"/>
    <property type="project" value="TreeGrafter"/>
</dbReference>
<dbReference type="NCBIfam" id="TIGR02764">
    <property type="entry name" value="spore_ybaN_pdaB"/>
    <property type="match status" value="1"/>
</dbReference>
<evidence type="ECO:0000313" key="3">
    <source>
        <dbReference type="EMBL" id="EHL76469.1"/>
    </source>
</evidence>
<dbReference type="InterPro" id="IPR002509">
    <property type="entry name" value="NODB_dom"/>
</dbReference>
<evidence type="ECO:0000256" key="1">
    <source>
        <dbReference type="SAM" id="Phobius"/>
    </source>
</evidence>
<dbReference type="InterPro" id="IPR011330">
    <property type="entry name" value="Glyco_hydro/deAcase_b/a-brl"/>
</dbReference>
<dbReference type="AlphaFoldDB" id="G9QN51"/>
<dbReference type="PATRIC" id="fig|665952.3.peg.2549"/>